<dbReference type="InterPro" id="IPR016897">
    <property type="entry name" value="SKP1"/>
</dbReference>
<dbReference type="PIRSF" id="PIRSF028729">
    <property type="entry name" value="E3_ubiquit_lig_SCF_Skp"/>
    <property type="match status" value="1"/>
</dbReference>
<proteinExistence type="inferred from homology"/>
<comment type="subunit">
    <text evidence="4">Part of a SCF (SKP1-cullin-F-box) protein ligase complex.</text>
</comment>
<evidence type="ECO:0000313" key="8">
    <source>
        <dbReference type="Proteomes" id="UP000187203"/>
    </source>
</evidence>
<dbReference type="STRING" id="93759.A0A1R3GGM2"/>
<comment type="similarity">
    <text evidence="2 4">Belongs to the SKP1 family.</text>
</comment>
<evidence type="ECO:0000256" key="1">
    <source>
        <dbReference type="ARBA" id="ARBA00004906"/>
    </source>
</evidence>
<protein>
    <recommendedName>
        <fullName evidence="4">SKP1-like protein</fullName>
    </recommendedName>
</protein>
<dbReference type="UniPathway" id="UPA00143"/>
<dbReference type="AlphaFoldDB" id="A0A1R3GGM2"/>
<dbReference type="Gene3D" id="3.30.710.10">
    <property type="entry name" value="Potassium Channel Kv1.1, Chain A"/>
    <property type="match status" value="1"/>
</dbReference>
<keyword evidence="3 4" id="KW-0833">Ubl conjugation pathway</keyword>
<keyword evidence="8" id="KW-1185">Reference proteome</keyword>
<evidence type="ECO:0000256" key="3">
    <source>
        <dbReference type="ARBA" id="ARBA00022786"/>
    </source>
</evidence>
<dbReference type="OrthoDB" id="2342932at2759"/>
<dbReference type="GO" id="GO:0006511">
    <property type="term" value="P:ubiquitin-dependent protein catabolic process"/>
    <property type="evidence" value="ECO:0007669"/>
    <property type="project" value="InterPro"/>
</dbReference>
<dbReference type="Pfam" id="PF03931">
    <property type="entry name" value="Skp1_POZ"/>
    <property type="match status" value="1"/>
</dbReference>
<comment type="pathway">
    <text evidence="1 4">Protein modification; protein ubiquitination.</text>
</comment>
<dbReference type="InterPro" id="IPR036296">
    <property type="entry name" value="SKP1-like_dim_sf"/>
</dbReference>
<gene>
    <name evidence="7" type="ORF">COLO4_35472</name>
</gene>
<organism evidence="7 8">
    <name type="scientific">Corchorus olitorius</name>
    <dbReference type="NCBI Taxonomy" id="93759"/>
    <lineage>
        <taxon>Eukaryota</taxon>
        <taxon>Viridiplantae</taxon>
        <taxon>Streptophyta</taxon>
        <taxon>Embryophyta</taxon>
        <taxon>Tracheophyta</taxon>
        <taxon>Spermatophyta</taxon>
        <taxon>Magnoliopsida</taxon>
        <taxon>eudicotyledons</taxon>
        <taxon>Gunneridae</taxon>
        <taxon>Pentapetalae</taxon>
        <taxon>rosids</taxon>
        <taxon>malvids</taxon>
        <taxon>Malvales</taxon>
        <taxon>Malvaceae</taxon>
        <taxon>Grewioideae</taxon>
        <taxon>Apeibeae</taxon>
        <taxon>Corchorus</taxon>
    </lineage>
</organism>
<dbReference type="Pfam" id="PF01466">
    <property type="entry name" value="Skp1"/>
    <property type="match status" value="1"/>
</dbReference>
<dbReference type="SUPFAM" id="SSF81382">
    <property type="entry name" value="Skp1 dimerisation domain-like"/>
    <property type="match status" value="1"/>
</dbReference>
<dbReference type="PANTHER" id="PTHR11165">
    <property type="entry name" value="SKP1"/>
    <property type="match status" value="1"/>
</dbReference>
<feature type="domain" description="SKP1 component dimerisation" evidence="5">
    <location>
        <begin position="113"/>
        <end position="160"/>
    </location>
</feature>
<evidence type="ECO:0000313" key="7">
    <source>
        <dbReference type="EMBL" id="OMO57226.1"/>
    </source>
</evidence>
<reference evidence="8" key="1">
    <citation type="submission" date="2013-09" db="EMBL/GenBank/DDBJ databases">
        <title>Corchorus olitorius genome sequencing.</title>
        <authorList>
            <person name="Alam M."/>
            <person name="Haque M.S."/>
            <person name="Islam M.S."/>
            <person name="Emdad E.M."/>
            <person name="Islam M.M."/>
            <person name="Ahmed B."/>
            <person name="Halim A."/>
            <person name="Hossen Q.M.M."/>
            <person name="Hossain M.Z."/>
            <person name="Ahmed R."/>
            <person name="Khan M.M."/>
            <person name="Islam R."/>
            <person name="Rashid M.M."/>
            <person name="Khan S.A."/>
            <person name="Rahman M.S."/>
            <person name="Alam M."/>
            <person name="Yahiya A.S."/>
            <person name="Khan M.S."/>
            <person name="Azam M.S."/>
            <person name="Haque T."/>
            <person name="Lashkar M.Z.H."/>
            <person name="Akhand A.I."/>
            <person name="Morshed G."/>
            <person name="Roy S."/>
            <person name="Uddin K.S."/>
            <person name="Rabeya T."/>
            <person name="Hossain A.S."/>
            <person name="Chowdhury A."/>
            <person name="Snigdha A.R."/>
            <person name="Mortoza M.S."/>
            <person name="Matin S.A."/>
            <person name="Hoque S.M.E."/>
            <person name="Islam M.K."/>
            <person name="Roy D.K."/>
            <person name="Haider R."/>
            <person name="Moosa M.M."/>
            <person name="Elias S.M."/>
            <person name="Hasan A.M."/>
            <person name="Jahan S."/>
            <person name="Shafiuddin M."/>
            <person name="Mahmood N."/>
            <person name="Shommy N.S."/>
        </authorList>
    </citation>
    <scope>NUCLEOTIDE SEQUENCE [LARGE SCALE GENOMIC DNA]</scope>
    <source>
        <strain evidence="8">cv. O-4</strain>
    </source>
</reference>
<evidence type="ECO:0000259" key="5">
    <source>
        <dbReference type="Pfam" id="PF01466"/>
    </source>
</evidence>
<dbReference type="InterPro" id="IPR001232">
    <property type="entry name" value="SKP1-like"/>
</dbReference>
<comment type="caution">
    <text evidence="7">The sequence shown here is derived from an EMBL/GenBank/DDBJ whole genome shotgun (WGS) entry which is preliminary data.</text>
</comment>
<dbReference type="SMART" id="SM00512">
    <property type="entry name" value="Skp1"/>
    <property type="match status" value="1"/>
</dbReference>
<evidence type="ECO:0000256" key="2">
    <source>
        <dbReference type="ARBA" id="ARBA00009993"/>
    </source>
</evidence>
<dbReference type="InterPro" id="IPR011333">
    <property type="entry name" value="SKP1/BTB/POZ_sf"/>
</dbReference>
<dbReference type="InterPro" id="IPR016073">
    <property type="entry name" value="Skp1_comp_POZ"/>
</dbReference>
<comment type="function">
    <text evidence="4">Involved in ubiquitination and subsequent proteasomal degradation of target proteins. Together with CUL1, RBX1 and a F-box protein, it forms a SCF E3 ubiquitin ligase complex. The functional specificity of this complex depends on the type of F-box protein. In the SCF complex, it serves as an adapter that links the F-box protein to CUL1.</text>
</comment>
<dbReference type="EMBL" id="AWUE01022618">
    <property type="protein sequence ID" value="OMO57226.1"/>
    <property type="molecule type" value="Genomic_DNA"/>
</dbReference>
<name>A0A1R3GGM2_9ROSI</name>
<feature type="domain" description="SKP1 component POZ" evidence="6">
    <location>
        <begin position="10"/>
        <end position="70"/>
    </location>
</feature>
<dbReference type="Proteomes" id="UP000187203">
    <property type="component" value="Unassembled WGS sequence"/>
</dbReference>
<dbReference type="GO" id="GO:0009867">
    <property type="term" value="P:jasmonic acid mediated signaling pathway"/>
    <property type="evidence" value="ECO:0007669"/>
    <property type="project" value="UniProtKB-ARBA"/>
</dbReference>
<evidence type="ECO:0000259" key="6">
    <source>
        <dbReference type="Pfam" id="PF03931"/>
    </source>
</evidence>
<dbReference type="GO" id="GO:0016567">
    <property type="term" value="P:protein ubiquitination"/>
    <property type="evidence" value="ECO:0007669"/>
    <property type="project" value="UniProtKB-UniRule"/>
</dbReference>
<sequence>MATTTTDETKKITLRTADDQQFEVEEAIAMEFVTVKTFFDENPDAVQEPMPLPNVSAKCLSAIIEYTKKRLEFRKRGSSADDEARTFDEEFVKARDNESLKEMILGANYLNIKDLLDMLNQAVADRIKNKSVEYVRKYFGIENDFSAEEEARLRADNAWAFEGVDPDDDD</sequence>
<evidence type="ECO:0000256" key="4">
    <source>
        <dbReference type="PIRNR" id="PIRNR028729"/>
    </source>
</evidence>
<dbReference type="InterPro" id="IPR016072">
    <property type="entry name" value="Skp1_comp_dimer"/>
</dbReference>
<accession>A0A1R3GGM2</accession>
<dbReference type="SUPFAM" id="SSF54695">
    <property type="entry name" value="POZ domain"/>
    <property type="match status" value="1"/>
</dbReference>